<dbReference type="GeneID" id="24921795"/>
<evidence type="ECO:0008006" key="3">
    <source>
        <dbReference type="Google" id="ProtNLM"/>
    </source>
</evidence>
<dbReference type="OrthoDB" id="1158011at2759"/>
<name>D8MAR9_BLAHO</name>
<proteinExistence type="predicted"/>
<protein>
    <recommendedName>
        <fullName evidence="3">UBC core domain-containing protein</fullName>
    </recommendedName>
</protein>
<evidence type="ECO:0000313" key="2">
    <source>
        <dbReference type="Proteomes" id="UP000008312"/>
    </source>
</evidence>
<keyword evidence="2" id="KW-1185">Reference proteome</keyword>
<dbReference type="InterPro" id="IPR016135">
    <property type="entry name" value="UBQ-conjugating_enzyme/RWD"/>
</dbReference>
<dbReference type="RefSeq" id="XP_012899206.1">
    <property type="nucleotide sequence ID" value="XM_013043752.1"/>
</dbReference>
<dbReference type="InParanoid" id="D8MAR9"/>
<dbReference type="Gene3D" id="3.10.110.10">
    <property type="entry name" value="Ubiquitin Conjugating Enzyme"/>
    <property type="match status" value="1"/>
</dbReference>
<dbReference type="Proteomes" id="UP000008312">
    <property type="component" value="Unassembled WGS sequence"/>
</dbReference>
<reference evidence="1" key="1">
    <citation type="submission" date="2010-02" db="EMBL/GenBank/DDBJ databases">
        <title>Sequencing and annotation of the Blastocystis hominis genome.</title>
        <authorList>
            <person name="Wincker P."/>
        </authorList>
    </citation>
    <scope>NUCLEOTIDE SEQUENCE</scope>
    <source>
        <strain evidence="1">Singapore isolate B</strain>
    </source>
</reference>
<gene>
    <name evidence="1" type="ORF">GSBLH_T00004790001</name>
</gene>
<evidence type="ECO:0000313" key="1">
    <source>
        <dbReference type="EMBL" id="CBK25158.2"/>
    </source>
</evidence>
<dbReference type="AlphaFoldDB" id="D8MAR9"/>
<sequence length="119" mass="13145">MKPPQIIFLTVQVGEWCNEKESGRFEVNKPICLSFTAYHPEEWQASWGSTWFLCGLSVVRTILEAIISFFPVESSGAIGSITCSSTMRKRFAKEVSAASGRVTRRVAPTAVRSVGRSSI</sequence>
<organism evidence="1">
    <name type="scientific">Blastocystis hominis</name>
    <dbReference type="NCBI Taxonomy" id="12968"/>
    <lineage>
        <taxon>Eukaryota</taxon>
        <taxon>Sar</taxon>
        <taxon>Stramenopiles</taxon>
        <taxon>Bigyra</taxon>
        <taxon>Opalozoa</taxon>
        <taxon>Opalinata</taxon>
        <taxon>Blastocystidae</taxon>
        <taxon>Blastocystis</taxon>
    </lineage>
</organism>
<accession>D8MAR9</accession>
<dbReference type="EMBL" id="FN668690">
    <property type="protein sequence ID" value="CBK25158.2"/>
    <property type="molecule type" value="Genomic_DNA"/>
</dbReference>
<dbReference type="SUPFAM" id="SSF54495">
    <property type="entry name" value="UBC-like"/>
    <property type="match status" value="1"/>
</dbReference>